<dbReference type="PANTHER" id="PTHR22617:SF23">
    <property type="entry name" value="CHEMOTAXIS PROTEIN CHEW"/>
    <property type="match status" value="1"/>
</dbReference>
<dbReference type="EMBL" id="CP097253">
    <property type="protein sequence ID" value="UUR08331.1"/>
    <property type="molecule type" value="Genomic_DNA"/>
</dbReference>
<dbReference type="PROSITE" id="PS50851">
    <property type="entry name" value="CHEW"/>
    <property type="match status" value="1"/>
</dbReference>
<gene>
    <name evidence="2" type="ORF">M1K48_01415</name>
</gene>
<dbReference type="InterPro" id="IPR002545">
    <property type="entry name" value="CheW-lke_dom"/>
</dbReference>
<dbReference type="RefSeq" id="WP_249504109.1">
    <property type="nucleotide sequence ID" value="NZ_CP097253.1"/>
</dbReference>
<proteinExistence type="predicted"/>
<sequence>MSGDHELQAVTFGLDAERFAIPVSLVREILDYRETFRIPNGPDYLLGLTELRGEGITTVDLRLCLGLTSAAHTLSTRILVVDVPLAERVITLGLVVDRVLDVSTFKADEVGQAPDIGSRWASDYIAGIARSNEGFVVFLDIVRIFSGMDLTPNVPVVAAA</sequence>
<dbReference type="PANTHER" id="PTHR22617">
    <property type="entry name" value="CHEMOTAXIS SENSOR HISTIDINE KINASE-RELATED"/>
    <property type="match status" value="1"/>
</dbReference>
<name>A0ABY5MWG7_9SPHN</name>
<dbReference type="SMART" id="SM00260">
    <property type="entry name" value="CheW"/>
    <property type="match status" value="1"/>
</dbReference>
<protein>
    <submittedName>
        <fullName evidence="2">Chemotaxis protein CheW</fullName>
    </submittedName>
</protein>
<reference evidence="2 3" key="1">
    <citation type="submission" date="2022-05" db="EMBL/GenBank/DDBJ databases">
        <title>S8-45 Sphingomonas ultraviolaceadurans.</title>
        <authorList>
            <person name="Liu Y."/>
        </authorList>
    </citation>
    <scope>NUCLEOTIDE SEQUENCE [LARGE SCALE GENOMIC DNA]</scope>
    <source>
        <strain evidence="2 3">S8-45</strain>
    </source>
</reference>
<keyword evidence="3" id="KW-1185">Reference proteome</keyword>
<dbReference type="InterPro" id="IPR036061">
    <property type="entry name" value="CheW-like_dom_sf"/>
</dbReference>
<dbReference type="InterPro" id="IPR039315">
    <property type="entry name" value="CheW"/>
</dbReference>
<dbReference type="SUPFAM" id="SSF50341">
    <property type="entry name" value="CheW-like"/>
    <property type="match status" value="1"/>
</dbReference>
<organism evidence="2 3">
    <name type="scientific">Sphingomonas glaciei</name>
    <dbReference type="NCBI Taxonomy" id="2938948"/>
    <lineage>
        <taxon>Bacteria</taxon>
        <taxon>Pseudomonadati</taxon>
        <taxon>Pseudomonadota</taxon>
        <taxon>Alphaproteobacteria</taxon>
        <taxon>Sphingomonadales</taxon>
        <taxon>Sphingomonadaceae</taxon>
        <taxon>Sphingomonas</taxon>
    </lineage>
</organism>
<accession>A0ABY5MWG7</accession>
<evidence type="ECO:0000313" key="2">
    <source>
        <dbReference type="EMBL" id="UUR08331.1"/>
    </source>
</evidence>
<dbReference type="Gene3D" id="2.40.50.180">
    <property type="entry name" value="CheA-289, Domain 4"/>
    <property type="match status" value="1"/>
</dbReference>
<evidence type="ECO:0000259" key="1">
    <source>
        <dbReference type="PROSITE" id="PS50851"/>
    </source>
</evidence>
<evidence type="ECO:0000313" key="3">
    <source>
        <dbReference type="Proteomes" id="UP000831921"/>
    </source>
</evidence>
<dbReference type="Proteomes" id="UP000831921">
    <property type="component" value="Chromosome"/>
</dbReference>
<dbReference type="Gene3D" id="2.30.30.40">
    <property type="entry name" value="SH3 Domains"/>
    <property type="match status" value="1"/>
</dbReference>
<dbReference type="Pfam" id="PF01584">
    <property type="entry name" value="CheW"/>
    <property type="match status" value="1"/>
</dbReference>
<feature type="domain" description="CheW-like" evidence="1">
    <location>
        <begin position="6"/>
        <end position="150"/>
    </location>
</feature>